<dbReference type="PRINTS" id="PR00412">
    <property type="entry name" value="EPOXHYDRLASE"/>
</dbReference>
<protein>
    <submittedName>
        <fullName evidence="2">Alpha/beta fold hydrolase</fullName>
    </submittedName>
</protein>
<gene>
    <name evidence="2" type="ORF">ACFPN2_32700</name>
</gene>
<sequence length="290" mass="31712">MASAVTTRQIATRDGVMLIADVAGNIDAPCVVLAHGGGQTRYSWQATLQALVAAGYRVVAYDARGHGESGWSPDGKYSFFQRADDLRAVLDDAGGTAILIGASMGGITSMEAISSGLLLPEQVPALVLVDIVLRPQRSGVQRVRDFMASHPNGFATLEEAVDAVAAYNPHRPRPKDGGHLMRNLRRTEDGRLRWHWDPRIVPDNIDDDMAELERISRSFEPPETMPTLLVRGGDSDVVTPDSAQDFKRWMPHAEIAVVPKAGHMVAGDSNQTFNSAILDFLDRHVRRRIQ</sequence>
<keyword evidence="2" id="KW-0378">Hydrolase</keyword>
<dbReference type="InterPro" id="IPR029058">
    <property type="entry name" value="AB_hydrolase_fold"/>
</dbReference>
<dbReference type="RefSeq" id="WP_380604601.1">
    <property type="nucleotide sequence ID" value="NZ_JBHSDU010000015.1"/>
</dbReference>
<evidence type="ECO:0000313" key="2">
    <source>
        <dbReference type="EMBL" id="MFC4313880.1"/>
    </source>
</evidence>
<dbReference type="EMBL" id="JBHSDU010000015">
    <property type="protein sequence ID" value="MFC4313880.1"/>
    <property type="molecule type" value="Genomic_DNA"/>
</dbReference>
<keyword evidence="3" id="KW-1185">Reference proteome</keyword>
<organism evidence="2 3">
    <name type="scientific">Steroidobacter flavus</name>
    <dbReference type="NCBI Taxonomy" id="1842136"/>
    <lineage>
        <taxon>Bacteria</taxon>
        <taxon>Pseudomonadati</taxon>
        <taxon>Pseudomonadota</taxon>
        <taxon>Gammaproteobacteria</taxon>
        <taxon>Steroidobacterales</taxon>
        <taxon>Steroidobacteraceae</taxon>
        <taxon>Steroidobacter</taxon>
    </lineage>
</organism>
<dbReference type="InterPro" id="IPR000639">
    <property type="entry name" value="Epox_hydrolase-like"/>
</dbReference>
<dbReference type="Gene3D" id="3.40.50.1820">
    <property type="entry name" value="alpha/beta hydrolase"/>
    <property type="match status" value="1"/>
</dbReference>
<proteinExistence type="predicted"/>
<feature type="domain" description="AB hydrolase-1" evidence="1">
    <location>
        <begin position="29"/>
        <end position="265"/>
    </location>
</feature>
<dbReference type="PANTHER" id="PTHR43194">
    <property type="entry name" value="HYDROLASE ALPHA/BETA FOLD FAMILY"/>
    <property type="match status" value="1"/>
</dbReference>
<dbReference type="SUPFAM" id="SSF53474">
    <property type="entry name" value="alpha/beta-Hydrolases"/>
    <property type="match status" value="1"/>
</dbReference>
<dbReference type="InterPro" id="IPR000073">
    <property type="entry name" value="AB_hydrolase_1"/>
</dbReference>
<reference evidence="3" key="1">
    <citation type="journal article" date="2019" name="Int. J. Syst. Evol. Microbiol.">
        <title>The Global Catalogue of Microorganisms (GCM) 10K type strain sequencing project: providing services to taxonomists for standard genome sequencing and annotation.</title>
        <authorList>
            <consortium name="The Broad Institute Genomics Platform"/>
            <consortium name="The Broad Institute Genome Sequencing Center for Infectious Disease"/>
            <person name="Wu L."/>
            <person name="Ma J."/>
        </authorList>
    </citation>
    <scope>NUCLEOTIDE SEQUENCE [LARGE SCALE GENOMIC DNA]</scope>
    <source>
        <strain evidence="3">CGMCC 1.10759</strain>
    </source>
</reference>
<dbReference type="Proteomes" id="UP001595904">
    <property type="component" value="Unassembled WGS sequence"/>
</dbReference>
<dbReference type="GO" id="GO:0016787">
    <property type="term" value="F:hydrolase activity"/>
    <property type="evidence" value="ECO:0007669"/>
    <property type="project" value="UniProtKB-KW"/>
</dbReference>
<dbReference type="PANTHER" id="PTHR43194:SF2">
    <property type="entry name" value="PEROXISOMAL MEMBRANE PROTEIN LPX1"/>
    <property type="match status" value="1"/>
</dbReference>
<comment type="caution">
    <text evidence="2">The sequence shown here is derived from an EMBL/GenBank/DDBJ whole genome shotgun (WGS) entry which is preliminary data.</text>
</comment>
<dbReference type="Pfam" id="PF00561">
    <property type="entry name" value="Abhydrolase_1"/>
    <property type="match status" value="1"/>
</dbReference>
<evidence type="ECO:0000259" key="1">
    <source>
        <dbReference type="Pfam" id="PF00561"/>
    </source>
</evidence>
<name>A0ABV8T333_9GAMM</name>
<evidence type="ECO:0000313" key="3">
    <source>
        <dbReference type="Proteomes" id="UP001595904"/>
    </source>
</evidence>
<dbReference type="InterPro" id="IPR050228">
    <property type="entry name" value="Carboxylesterase_BioH"/>
</dbReference>
<accession>A0ABV8T333</accession>
<dbReference type="PRINTS" id="PR00111">
    <property type="entry name" value="ABHYDROLASE"/>
</dbReference>